<proteinExistence type="predicted"/>
<dbReference type="GeneID" id="54357682"/>
<reference evidence="2" key="3">
    <citation type="submission" date="2025-08" db="UniProtKB">
        <authorList>
            <consortium name="RefSeq"/>
        </authorList>
    </citation>
    <scope>IDENTIFICATION</scope>
    <source>
        <strain evidence="2">CBS 342.82</strain>
    </source>
</reference>
<dbReference type="RefSeq" id="XP_033459446.1">
    <property type="nucleotide sequence ID" value="XM_033599883.1"/>
</dbReference>
<gene>
    <name evidence="2" type="ORF">K489DRAFT_242264</name>
</gene>
<protein>
    <submittedName>
        <fullName evidence="2">Uncharacterized protein</fullName>
    </submittedName>
</protein>
<dbReference type="Proteomes" id="UP000504637">
    <property type="component" value="Unplaced"/>
</dbReference>
<accession>A0A6J3M344</accession>
<sequence length="188" mass="21841">MCGEKKIPSQSFALSGSNACVHKDLLGGKLLSSAFCPRRFAMRVMNTDDCEQGLFMHAYTVVCMRNVPLRNFARARRALLVGGKFPFPNRPESYSVWSDVSRMSDDERIFVREDMDRYEWTNSRRDGTNESQYSITRVEDREASHHSYCISFITLGARRRIEHHCYEIRNSRSKMNTMLQQFSTSLFP</sequence>
<name>A0A6J3M344_9PEZI</name>
<organism evidence="2">
    <name type="scientific">Dissoconium aciculare CBS 342.82</name>
    <dbReference type="NCBI Taxonomy" id="1314786"/>
    <lineage>
        <taxon>Eukaryota</taxon>
        <taxon>Fungi</taxon>
        <taxon>Dikarya</taxon>
        <taxon>Ascomycota</taxon>
        <taxon>Pezizomycotina</taxon>
        <taxon>Dothideomycetes</taxon>
        <taxon>Dothideomycetidae</taxon>
        <taxon>Mycosphaerellales</taxon>
        <taxon>Dissoconiaceae</taxon>
        <taxon>Dissoconium</taxon>
    </lineage>
</organism>
<keyword evidence="1" id="KW-1185">Reference proteome</keyword>
<evidence type="ECO:0000313" key="2">
    <source>
        <dbReference type="RefSeq" id="XP_033459446.1"/>
    </source>
</evidence>
<reference evidence="2" key="1">
    <citation type="submission" date="2020-01" db="EMBL/GenBank/DDBJ databases">
        <authorList>
            <consortium name="DOE Joint Genome Institute"/>
            <person name="Haridas S."/>
            <person name="Albert R."/>
            <person name="Binder M."/>
            <person name="Bloem J."/>
            <person name="Labutti K."/>
            <person name="Salamov A."/>
            <person name="Andreopoulos B."/>
            <person name="Baker S.E."/>
            <person name="Barry K."/>
            <person name="Bills G."/>
            <person name="Bluhm B.H."/>
            <person name="Cannon C."/>
            <person name="Castanera R."/>
            <person name="Culley D.E."/>
            <person name="Daum C."/>
            <person name="Ezra D."/>
            <person name="Gonzalez J.B."/>
            <person name="Henrissat B."/>
            <person name="Kuo A."/>
            <person name="Liang C."/>
            <person name="Lipzen A."/>
            <person name="Lutzoni F."/>
            <person name="Magnuson J."/>
            <person name="Mondo S."/>
            <person name="Nolan M."/>
            <person name="Ohm R."/>
            <person name="Pangilinan J."/>
            <person name="Park H.-J."/>
            <person name="Ramirez L."/>
            <person name="Alfaro M."/>
            <person name="Sun H."/>
            <person name="Tritt A."/>
            <person name="Yoshinaga Y."/>
            <person name="Zwiers L.-H."/>
            <person name="Turgeon B.G."/>
            <person name="Goodwin S.B."/>
            <person name="Spatafora J.W."/>
            <person name="Crous P.W."/>
            <person name="Grigoriev I.V."/>
        </authorList>
    </citation>
    <scope>NUCLEOTIDE SEQUENCE</scope>
    <source>
        <strain evidence="2">CBS 342.82</strain>
    </source>
</reference>
<reference evidence="2" key="2">
    <citation type="submission" date="2020-04" db="EMBL/GenBank/DDBJ databases">
        <authorList>
            <consortium name="NCBI Genome Project"/>
        </authorList>
    </citation>
    <scope>NUCLEOTIDE SEQUENCE</scope>
    <source>
        <strain evidence="2">CBS 342.82</strain>
    </source>
</reference>
<dbReference type="AlphaFoldDB" id="A0A6J3M344"/>
<evidence type="ECO:0000313" key="1">
    <source>
        <dbReference type="Proteomes" id="UP000504637"/>
    </source>
</evidence>